<sequence length="88" mass="10019">MERPGKYIADGIDVASIDENGETDVLEDALLVIRSDYKAPGLGDLENFYTFISKLNMFDYDTFRKGSKPVEVSLNTGQLQVIRERNEW</sequence>
<comment type="caution">
    <text evidence="1">The sequence shown here is derived from an EMBL/GenBank/DDBJ whole genome shotgun (WGS) entry which is preliminary data.</text>
</comment>
<organism evidence="1 2">
    <name type="scientific">Gracilibacillus xinjiangensis</name>
    <dbReference type="NCBI Taxonomy" id="1193282"/>
    <lineage>
        <taxon>Bacteria</taxon>
        <taxon>Bacillati</taxon>
        <taxon>Bacillota</taxon>
        <taxon>Bacilli</taxon>
        <taxon>Bacillales</taxon>
        <taxon>Bacillaceae</taxon>
        <taxon>Gracilibacillus</taxon>
    </lineage>
</organism>
<evidence type="ECO:0000313" key="1">
    <source>
        <dbReference type="EMBL" id="MFC4403298.1"/>
    </source>
</evidence>
<evidence type="ECO:0000313" key="2">
    <source>
        <dbReference type="Proteomes" id="UP001595882"/>
    </source>
</evidence>
<proteinExistence type="predicted"/>
<reference evidence="2" key="1">
    <citation type="journal article" date="2019" name="Int. J. Syst. Evol. Microbiol.">
        <title>The Global Catalogue of Microorganisms (GCM) 10K type strain sequencing project: providing services to taxonomists for standard genome sequencing and annotation.</title>
        <authorList>
            <consortium name="The Broad Institute Genomics Platform"/>
            <consortium name="The Broad Institute Genome Sequencing Center for Infectious Disease"/>
            <person name="Wu L."/>
            <person name="Ma J."/>
        </authorList>
    </citation>
    <scope>NUCLEOTIDE SEQUENCE [LARGE SCALE GENOMIC DNA]</scope>
    <source>
        <strain evidence="2">CCUG 37865</strain>
    </source>
</reference>
<protein>
    <submittedName>
        <fullName evidence="1">Uncharacterized protein</fullName>
    </submittedName>
</protein>
<gene>
    <name evidence="1" type="ORF">ACFOY7_09425</name>
</gene>
<accession>A0ABV8WWC8</accession>
<keyword evidence="2" id="KW-1185">Reference proteome</keyword>
<dbReference type="EMBL" id="JBHSDT010000004">
    <property type="protein sequence ID" value="MFC4403298.1"/>
    <property type="molecule type" value="Genomic_DNA"/>
</dbReference>
<dbReference type="Proteomes" id="UP001595882">
    <property type="component" value="Unassembled WGS sequence"/>
</dbReference>
<name>A0ABV8WWC8_9BACI</name>
<dbReference type="RefSeq" id="WP_390251697.1">
    <property type="nucleotide sequence ID" value="NZ_JBHSDT010000004.1"/>
</dbReference>